<protein>
    <submittedName>
        <fullName evidence="1">tRNA (Adenine-N(1)-)-methyltransferase</fullName>
    </submittedName>
</protein>
<comment type="caution">
    <text evidence="1">The sequence shown here is derived from an EMBL/GenBank/DDBJ whole genome shotgun (WGS) entry which is preliminary data.</text>
</comment>
<evidence type="ECO:0000313" key="1">
    <source>
        <dbReference type="EMBL" id="CAG5083574.1"/>
    </source>
</evidence>
<dbReference type="InterPro" id="IPR029063">
    <property type="entry name" value="SAM-dependent_MTases_sf"/>
</dbReference>
<dbReference type="EMBL" id="CAJRAY010000032">
    <property type="protein sequence ID" value="CAG5083574.1"/>
    <property type="molecule type" value="Genomic_DNA"/>
</dbReference>
<organism evidence="1 2">
    <name type="scientific">Thermobacillus xylanilyticus</name>
    <dbReference type="NCBI Taxonomy" id="76633"/>
    <lineage>
        <taxon>Bacteria</taxon>
        <taxon>Bacillati</taxon>
        <taxon>Bacillota</taxon>
        <taxon>Bacilli</taxon>
        <taxon>Bacillales</taxon>
        <taxon>Paenibacillaceae</taxon>
        <taxon>Thermobacillus</taxon>
    </lineage>
</organism>
<proteinExistence type="predicted"/>
<keyword evidence="2" id="KW-1185">Reference proteome</keyword>
<dbReference type="RefSeq" id="WP_213484000.1">
    <property type="nucleotide sequence ID" value="NZ_CAJRAY010000032.1"/>
</dbReference>
<gene>
    <name evidence="1" type="primary">txxe 1395-trmK</name>
    <name evidence="1" type="ORF">TXXE_06995</name>
</gene>
<sequence>MKTAANAAGRMLSKRLQAIADLVPPGARVADIGSDHALLPAWLVSAGKSPCAVAGEVRDGPLKASAARIKEDGLADLVAVRKGDGLAVVAPGEVDCVVIAGMGGALIASILEAGAAAGKLEGVRTLVLQPNVGEDLVRRWILDKGWYLAAERIVEEDGRWYEILAAQRVPDADGLNSALYNASFLKLDLPAERKKELLLRMGPWLLRQPDERLAGKWRSELEKLAFISRQIERSDSPDAARRRQEVLEEIKLIGEVMACLQADNSSSS</sequence>
<dbReference type="PANTHER" id="PTHR38451:SF1">
    <property type="entry name" value="TRNA (ADENINE(22)-N(1))-METHYLTRANSFERASE"/>
    <property type="match status" value="1"/>
</dbReference>
<name>A0ABN7RQH7_THEXY</name>
<evidence type="ECO:0000313" key="2">
    <source>
        <dbReference type="Proteomes" id="UP000681526"/>
    </source>
</evidence>
<reference evidence="1 2" key="1">
    <citation type="submission" date="2021-04" db="EMBL/GenBank/DDBJ databases">
        <authorList>
            <person name="Rakotoarivonina H."/>
        </authorList>
    </citation>
    <scope>NUCLEOTIDE SEQUENCE [LARGE SCALE GENOMIC DNA]</scope>
    <source>
        <strain evidence="1 2">XE</strain>
    </source>
</reference>
<dbReference type="PANTHER" id="PTHR38451">
    <property type="entry name" value="TRNA (ADENINE(22)-N(1))-METHYLTRANSFERASE"/>
    <property type="match status" value="1"/>
</dbReference>
<dbReference type="InterPro" id="IPR006901">
    <property type="entry name" value="TrmK"/>
</dbReference>
<dbReference type="PIRSF" id="PIRSF018637">
    <property type="entry name" value="TrmK"/>
    <property type="match status" value="1"/>
</dbReference>
<accession>A0ABN7RQH7</accession>
<dbReference type="Pfam" id="PF12847">
    <property type="entry name" value="Methyltransf_18"/>
    <property type="match status" value="1"/>
</dbReference>
<dbReference type="Gene3D" id="3.40.50.150">
    <property type="entry name" value="Vaccinia Virus protein VP39"/>
    <property type="match status" value="1"/>
</dbReference>
<dbReference type="SUPFAM" id="SSF53335">
    <property type="entry name" value="S-adenosyl-L-methionine-dependent methyltransferases"/>
    <property type="match status" value="1"/>
</dbReference>
<dbReference type="Proteomes" id="UP000681526">
    <property type="component" value="Unassembled WGS sequence"/>
</dbReference>
<dbReference type="Gene3D" id="1.10.287.1890">
    <property type="match status" value="1"/>
</dbReference>